<dbReference type="Proteomes" id="UP000070544">
    <property type="component" value="Unassembled WGS sequence"/>
</dbReference>
<accession>A0A138ZWB2</accession>
<protein>
    <submittedName>
        <fullName evidence="1">Uncharacterized protein</fullName>
    </submittedName>
</protein>
<sequence length="219" mass="24619">MAPFPDASVACQLAIWQWPSSALAMTAIEEVEILVRRAEINPQPRPSCPREWLLWVTQDGAEQPPPLAPNELAIKYPSRDKDGLYPLAIGVLRRTEHHSRVNLSATFDISSASDAKWDDMKLRTKQTGAAFTVQLNSCVDATMPTSVVTLVALDLELFDIPLRDKSRELIRIKGRLRAEVDAKMNYEKEKKKMSSERRSKMATNALSELVRYLNVQSAV</sequence>
<proteinExistence type="predicted"/>
<dbReference type="EMBL" id="KQ966014">
    <property type="protein sequence ID" value="KXS08776.1"/>
    <property type="molecule type" value="Genomic_DNA"/>
</dbReference>
<evidence type="ECO:0000313" key="2">
    <source>
        <dbReference type="Proteomes" id="UP000070544"/>
    </source>
</evidence>
<keyword evidence="2" id="KW-1185">Reference proteome</keyword>
<dbReference type="OrthoDB" id="6127067at2759"/>
<gene>
    <name evidence="1" type="ORF">M427DRAFT_50331</name>
</gene>
<dbReference type="AlphaFoldDB" id="A0A138ZWB2"/>
<organism evidence="1 2">
    <name type="scientific">Gonapodya prolifera (strain JEL478)</name>
    <name type="common">Monoblepharis prolifera</name>
    <dbReference type="NCBI Taxonomy" id="1344416"/>
    <lineage>
        <taxon>Eukaryota</taxon>
        <taxon>Fungi</taxon>
        <taxon>Fungi incertae sedis</taxon>
        <taxon>Chytridiomycota</taxon>
        <taxon>Chytridiomycota incertae sedis</taxon>
        <taxon>Monoblepharidomycetes</taxon>
        <taxon>Monoblepharidales</taxon>
        <taxon>Gonapodyaceae</taxon>
        <taxon>Gonapodya</taxon>
    </lineage>
</organism>
<name>A0A138ZWB2_GONPJ</name>
<evidence type="ECO:0000313" key="1">
    <source>
        <dbReference type="EMBL" id="KXS08776.1"/>
    </source>
</evidence>
<reference evidence="1 2" key="1">
    <citation type="journal article" date="2015" name="Genome Biol. Evol.">
        <title>Phylogenomic analyses indicate that early fungi evolved digesting cell walls of algal ancestors of land plants.</title>
        <authorList>
            <person name="Chang Y."/>
            <person name="Wang S."/>
            <person name="Sekimoto S."/>
            <person name="Aerts A.L."/>
            <person name="Choi C."/>
            <person name="Clum A."/>
            <person name="LaButti K.M."/>
            <person name="Lindquist E.A."/>
            <person name="Yee Ngan C."/>
            <person name="Ohm R.A."/>
            <person name="Salamov A.A."/>
            <person name="Grigoriev I.V."/>
            <person name="Spatafora J.W."/>
            <person name="Berbee M.L."/>
        </authorList>
    </citation>
    <scope>NUCLEOTIDE SEQUENCE [LARGE SCALE GENOMIC DNA]</scope>
    <source>
        <strain evidence="1 2">JEL478</strain>
    </source>
</reference>